<evidence type="ECO:0000256" key="1">
    <source>
        <dbReference type="ARBA" id="ARBA00022714"/>
    </source>
</evidence>
<reference evidence="10 11" key="1">
    <citation type="submission" date="2019-03" db="EMBL/GenBank/DDBJ databases">
        <title>Genomic Encyclopedia of Type Strains, Phase IV (KMG-IV): sequencing the most valuable type-strain genomes for metagenomic binning, comparative biology and taxonomic classification.</title>
        <authorList>
            <person name="Goeker M."/>
        </authorList>
    </citation>
    <scope>NUCLEOTIDE SEQUENCE [LARGE SCALE GENOMIC DNA]</scope>
    <source>
        <strain evidence="10 11">DSM 2132</strain>
    </source>
</reference>
<evidence type="ECO:0000256" key="7">
    <source>
        <dbReference type="ARBA" id="ARBA00034078"/>
    </source>
</evidence>
<dbReference type="GO" id="GO:0051537">
    <property type="term" value="F:2 iron, 2 sulfur cluster binding"/>
    <property type="evidence" value="ECO:0007669"/>
    <property type="project" value="UniProtKB-KW"/>
</dbReference>
<keyword evidence="1" id="KW-0001">2Fe-2S</keyword>
<keyword evidence="3" id="KW-0560">Oxidoreductase</keyword>
<dbReference type="EMBL" id="SLXO01000009">
    <property type="protein sequence ID" value="TCP32638.1"/>
    <property type="molecule type" value="Genomic_DNA"/>
</dbReference>
<evidence type="ECO:0000256" key="5">
    <source>
        <dbReference type="ARBA" id="ARBA00023014"/>
    </source>
</evidence>
<evidence type="ECO:0000256" key="3">
    <source>
        <dbReference type="ARBA" id="ARBA00023002"/>
    </source>
</evidence>
<name>A0A4R2PDV8_RHOSA</name>
<keyword evidence="2" id="KW-0479">Metal-binding</keyword>
<dbReference type="InterPro" id="IPR036922">
    <property type="entry name" value="Rieske_2Fe-2S_sf"/>
</dbReference>
<keyword evidence="10" id="KW-0223">Dioxygenase</keyword>
<accession>A0A4R2PDV8</accession>
<keyword evidence="6" id="KW-0534">Nitrate assimilation</keyword>
<evidence type="ECO:0000256" key="4">
    <source>
        <dbReference type="ARBA" id="ARBA00023004"/>
    </source>
</evidence>
<dbReference type="AlphaFoldDB" id="A0A4R2PDV8"/>
<sequence>MTRSPSPAPDPEPPQASANDFVVVLDADALGDRESRAVWVHGRAVLICRVGRRHFAVANRCPHAGRPLAGGRLSQRPFGRPTLACPVHDARFDLTTGAVRSRLTQKRLETYPVRVVDGRVEVAVPPAHPEPMDDDA</sequence>
<evidence type="ECO:0000256" key="6">
    <source>
        <dbReference type="ARBA" id="ARBA00023063"/>
    </source>
</evidence>
<keyword evidence="5" id="KW-0411">Iron-sulfur</keyword>
<keyword evidence="11" id="KW-1185">Reference proteome</keyword>
<dbReference type="GO" id="GO:0008942">
    <property type="term" value="F:nitrite reductase [NAD(P)H] activity"/>
    <property type="evidence" value="ECO:0007669"/>
    <property type="project" value="InterPro"/>
</dbReference>
<dbReference type="GO" id="GO:0042128">
    <property type="term" value="P:nitrate assimilation"/>
    <property type="evidence" value="ECO:0007669"/>
    <property type="project" value="UniProtKB-KW"/>
</dbReference>
<dbReference type="GO" id="GO:0046872">
    <property type="term" value="F:metal ion binding"/>
    <property type="evidence" value="ECO:0007669"/>
    <property type="project" value="UniProtKB-KW"/>
</dbReference>
<dbReference type="FunCoup" id="A0A4R2PDV8">
    <property type="interactions" value="58"/>
</dbReference>
<dbReference type="InterPro" id="IPR017941">
    <property type="entry name" value="Rieske_2Fe-2S"/>
</dbReference>
<dbReference type="PANTHER" id="PTHR21496">
    <property type="entry name" value="FERREDOXIN-RELATED"/>
    <property type="match status" value="1"/>
</dbReference>
<comment type="similarity">
    <text evidence="8">Belongs to the bacterial ring-hydroxylating dioxygenase ferredoxin component family.</text>
</comment>
<comment type="caution">
    <text evidence="10">The sequence shown here is derived from an EMBL/GenBank/DDBJ whole genome shotgun (WGS) entry which is preliminary data.</text>
</comment>
<proteinExistence type="inferred from homology"/>
<feature type="domain" description="Rieske" evidence="9">
    <location>
        <begin position="22"/>
        <end position="122"/>
    </location>
</feature>
<dbReference type="InterPro" id="IPR012748">
    <property type="entry name" value="Rieske-like_NirD"/>
</dbReference>
<dbReference type="GO" id="GO:0051213">
    <property type="term" value="F:dioxygenase activity"/>
    <property type="evidence" value="ECO:0007669"/>
    <property type="project" value="UniProtKB-KW"/>
</dbReference>
<dbReference type="OrthoDB" id="9800167at2"/>
<dbReference type="Pfam" id="PF13806">
    <property type="entry name" value="Rieske_2"/>
    <property type="match status" value="1"/>
</dbReference>
<evidence type="ECO:0000313" key="10">
    <source>
        <dbReference type="EMBL" id="TCP32638.1"/>
    </source>
</evidence>
<dbReference type="InParanoid" id="A0A4R2PDV8"/>
<dbReference type="Proteomes" id="UP000295399">
    <property type="component" value="Unassembled WGS sequence"/>
</dbReference>
<gene>
    <name evidence="10" type="ORF">EV659_109132</name>
</gene>
<dbReference type="SUPFAM" id="SSF50022">
    <property type="entry name" value="ISP domain"/>
    <property type="match status" value="1"/>
</dbReference>
<keyword evidence="4" id="KW-0408">Iron</keyword>
<evidence type="ECO:0000256" key="2">
    <source>
        <dbReference type="ARBA" id="ARBA00022723"/>
    </source>
</evidence>
<comment type="cofactor">
    <cofactor evidence="7">
        <name>[2Fe-2S] cluster</name>
        <dbReference type="ChEBI" id="CHEBI:190135"/>
    </cofactor>
</comment>
<protein>
    <submittedName>
        <fullName evidence="10">3-phenylpropionate/trans-cinnamate dioxygenase ferredoxin subunit/anthranilate 1,2-dioxygenase ferredoxin subunit</fullName>
    </submittedName>
</protein>
<dbReference type="PROSITE" id="PS51296">
    <property type="entry name" value="RIESKE"/>
    <property type="match status" value="1"/>
</dbReference>
<evidence type="ECO:0000259" key="9">
    <source>
        <dbReference type="PROSITE" id="PS51296"/>
    </source>
</evidence>
<dbReference type="RefSeq" id="WP_132709118.1">
    <property type="nucleotide sequence ID" value="NZ_SLXO01000009.1"/>
</dbReference>
<organism evidence="10 11">
    <name type="scientific">Rhodothalassium salexigens DSM 2132</name>
    <dbReference type="NCBI Taxonomy" id="1188247"/>
    <lineage>
        <taxon>Bacteria</taxon>
        <taxon>Pseudomonadati</taxon>
        <taxon>Pseudomonadota</taxon>
        <taxon>Alphaproteobacteria</taxon>
        <taxon>Rhodothalassiales</taxon>
        <taxon>Rhodothalassiaceae</taxon>
        <taxon>Rhodothalassium</taxon>
    </lineage>
</organism>
<evidence type="ECO:0000313" key="11">
    <source>
        <dbReference type="Proteomes" id="UP000295399"/>
    </source>
</evidence>
<evidence type="ECO:0000256" key="8">
    <source>
        <dbReference type="ARBA" id="ARBA00038001"/>
    </source>
</evidence>
<dbReference type="PANTHER" id="PTHR21496:SF0">
    <property type="entry name" value="RIESKE DOMAIN-CONTAINING PROTEIN"/>
    <property type="match status" value="1"/>
</dbReference>
<dbReference type="Gene3D" id="2.102.10.10">
    <property type="entry name" value="Rieske [2Fe-2S] iron-sulphur domain"/>
    <property type="match status" value="1"/>
</dbReference>